<name>A0A1V4IVA4_9CLOT</name>
<keyword evidence="6 9" id="KW-0408">Iron</keyword>
<dbReference type="SFLD" id="SFLDS00029">
    <property type="entry name" value="Radical_SAM"/>
    <property type="match status" value="1"/>
</dbReference>
<evidence type="ECO:0000259" key="10">
    <source>
        <dbReference type="PROSITE" id="PS51918"/>
    </source>
</evidence>
<dbReference type="Pfam" id="PF04055">
    <property type="entry name" value="Radical_SAM"/>
    <property type="match status" value="1"/>
</dbReference>
<comment type="subcellular location">
    <subcellularLocation>
        <location evidence="9">Cytoplasm</location>
    </subcellularLocation>
</comment>
<dbReference type="InterPro" id="IPR010723">
    <property type="entry name" value="HemN_C"/>
</dbReference>
<dbReference type="InterPro" id="IPR006638">
    <property type="entry name" value="Elp3/MiaA/NifB-like_rSAM"/>
</dbReference>
<dbReference type="PANTHER" id="PTHR13932:SF5">
    <property type="entry name" value="RADICAL S-ADENOSYL METHIONINE DOMAIN-CONTAINING PROTEIN 1, MITOCHONDRIAL"/>
    <property type="match status" value="1"/>
</dbReference>
<dbReference type="AlphaFoldDB" id="A0A1V4IVA4"/>
<dbReference type="GO" id="GO:0004109">
    <property type="term" value="F:coproporphyrinogen oxidase activity"/>
    <property type="evidence" value="ECO:0007669"/>
    <property type="project" value="InterPro"/>
</dbReference>
<dbReference type="NCBIfam" id="TIGR00539">
    <property type="entry name" value="hemN_rel"/>
    <property type="match status" value="1"/>
</dbReference>
<dbReference type="Pfam" id="PF06969">
    <property type="entry name" value="HemN_C"/>
    <property type="match status" value="1"/>
</dbReference>
<feature type="domain" description="Radical SAM core" evidence="10">
    <location>
        <begin position="1"/>
        <end position="230"/>
    </location>
</feature>
<keyword evidence="7 9" id="KW-0411">Iron-sulfur</keyword>
<dbReference type="STRING" id="1450648.CLORY_10230"/>
<dbReference type="InterPro" id="IPR058240">
    <property type="entry name" value="rSAM_sf"/>
</dbReference>
<keyword evidence="3 9" id="KW-0349">Heme</keyword>
<dbReference type="InterPro" id="IPR004559">
    <property type="entry name" value="HemW-like"/>
</dbReference>
<evidence type="ECO:0000256" key="4">
    <source>
        <dbReference type="ARBA" id="ARBA00022691"/>
    </source>
</evidence>
<dbReference type="GO" id="GO:0046872">
    <property type="term" value="F:metal ion binding"/>
    <property type="evidence" value="ECO:0007669"/>
    <property type="project" value="UniProtKB-UniRule"/>
</dbReference>
<evidence type="ECO:0000256" key="3">
    <source>
        <dbReference type="ARBA" id="ARBA00022617"/>
    </source>
</evidence>
<dbReference type="SFLD" id="SFLDG01082">
    <property type="entry name" value="B12-binding_domain_containing"/>
    <property type="match status" value="1"/>
</dbReference>
<dbReference type="Gene3D" id="3.20.20.70">
    <property type="entry name" value="Aldolase class I"/>
    <property type="match status" value="1"/>
</dbReference>
<dbReference type="GO" id="GO:0051539">
    <property type="term" value="F:4 iron, 4 sulfur cluster binding"/>
    <property type="evidence" value="ECO:0007669"/>
    <property type="project" value="UniProtKB-UniRule"/>
</dbReference>
<dbReference type="GO" id="GO:0006779">
    <property type="term" value="P:porphyrin-containing compound biosynthetic process"/>
    <property type="evidence" value="ECO:0007669"/>
    <property type="project" value="InterPro"/>
</dbReference>
<keyword evidence="8 9" id="KW-0143">Chaperone</keyword>
<keyword evidence="11" id="KW-0560">Oxidoreductase</keyword>
<dbReference type="InterPro" id="IPR007197">
    <property type="entry name" value="rSAM"/>
</dbReference>
<accession>A0A1V4IVA4</accession>
<keyword evidence="9" id="KW-0004">4Fe-4S</keyword>
<dbReference type="PANTHER" id="PTHR13932">
    <property type="entry name" value="COPROPORPHYRINIGEN III OXIDASE"/>
    <property type="match status" value="1"/>
</dbReference>
<dbReference type="InterPro" id="IPR013785">
    <property type="entry name" value="Aldolase_TIM"/>
</dbReference>
<sequence length="374" mass="43663">MKNTALYIHIPFCKSKCFYCDFCSYANSEELMEEYTQALCSEIENCTQNQHISTIFIGGGTPTYLNFKAWMKLGDVIKKLDLDSNLEFTVECNPGTIQEDVMIYLKSIGVNRISMGLQAWQDRLLKLIGRIHSQKDFVDGFKILRNIGFTNINIDVIFGLPTQTMEDFRETLEKIAAMKPEHISCYSLIVEKNTPFGRMYDEGKLELMSDDDVEDMYQFAKRYMNEYGYKQYEISNFAKEGRECRHNTIYWNLGDYLGCGAAAHSYIYNKRYRNEENIKKYINRIDETGSAVVEEKENTLKDNMEEFMFMGLRMMKGVSEEDFKNRFKKDISEVYGAVIDKYTNLKLLCRERGRLYLSDRGIEISNTIMSDFLL</sequence>
<evidence type="ECO:0000313" key="12">
    <source>
        <dbReference type="Proteomes" id="UP000190080"/>
    </source>
</evidence>
<evidence type="ECO:0000256" key="5">
    <source>
        <dbReference type="ARBA" id="ARBA00022723"/>
    </source>
</evidence>
<reference evidence="11 12" key="1">
    <citation type="submission" date="2017-03" db="EMBL/GenBank/DDBJ databases">
        <title>Genome sequence of Clostridium oryzae DSM 28571.</title>
        <authorList>
            <person name="Poehlein A."/>
            <person name="Daniel R."/>
        </authorList>
    </citation>
    <scope>NUCLEOTIDE SEQUENCE [LARGE SCALE GENOMIC DNA]</scope>
    <source>
        <strain evidence="11 12">DSM 28571</strain>
    </source>
</reference>
<keyword evidence="12" id="KW-1185">Reference proteome</keyword>
<evidence type="ECO:0000256" key="1">
    <source>
        <dbReference type="ARBA" id="ARBA00006100"/>
    </source>
</evidence>
<dbReference type="SFLD" id="SFLDG01065">
    <property type="entry name" value="anaerobic_coproporphyrinogen-I"/>
    <property type="match status" value="1"/>
</dbReference>
<keyword evidence="9" id="KW-0963">Cytoplasm</keyword>
<dbReference type="PROSITE" id="PS51918">
    <property type="entry name" value="RADICAL_SAM"/>
    <property type="match status" value="1"/>
</dbReference>
<gene>
    <name evidence="11" type="primary">hemN</name>
    <name evidence="11" type="ORF">CLORY_10230</name>
</gene>
<keyword evidence="4 9" id="KW-0949">S-adenosyl-L-methionine</keyword>
<evidence type="ECO:0000256" key="9">
    <source>
        <dbReference type="RuleBase" id="RU364116"/>
    </source>
</evidence>
<dbReference type="SUPFAM" id="SSF102114">
    <property type="entry name" value="Radical SAM enzymes"/>
    <property type="match status" value="1"/>
</dbReference>
<dbReference type="GO" id="GO:0005737">
    <property type="term" value="C:cytoplasm"/>
    <property type="evidence" value="ECO:0007669"/>
    <property type="project" value="UniProtKB-SubCell"/>
</dbReference>
<evidence type="ECO:0000256" key="8">
    <source>
        <dbReference type="ARBA" id="ARBA00023186"/>
    </source>
</evidence>
<evidence type="ECO:0000256" key="2">
    <source>
        <dbReference type="ARBA" id="ARBA00017228"/>
    </source>
</evidence>
<dbReference type="SMART" id="SM00729">
    <property type="entry name" value="Elp3"/>
    <property type="match status" value="1"/>
</dbReference>
<dbReference type="OrthoDB" id="9808022at2"/>
<evidence type="ECO:0000256" key="6">
    <source>
        <dbReference type="ARBA" id="ARBA00023004"/>
    </source>
</evidence>
<comment type="caution">
    <text evidence="11">The sequence shown here is derived from an EMBL/GenBank/DDBJ whole genome shotgun (WGS) entry which is preliminary data.</text>
</comment>
<comment type="similarity">
    <text evidence="1">Belongs to the anaerobic coproporphyrinogen-III oxidase family. HemW subfamily.</text>
</comment>
<dbReference type="EMBL" id="MZGV01000007">
    <property type="protein sequence ID" value="OPJ63839.1"/>
    <property type="molecule type" value="Genomic_DNA"/>
</dbReference>
<dbReference type="Proteomes" id="UP000190080">
    <property type="component" value="Unassembled WGS sequence"/>
</dbReference>
<protein>
    <recommendedName>
        <fullName evidence="2 9">Heme chaperone HemW</fullName>
    </recommendedName>
</protein>
<organism evidence="11 12">
    <name type="scientific">Clostridium oryzae</name>
    <dbReference type="NCBI Taxonomy" id="1450648"/>
    <lineage>
        <taxon>Bacteria</taxon>
        <taxon>Bacillati</taxon>
        <taxon>Bacillota</taxon>
        <taxon>Clostridia</taxon>
        <taxon>Eubacteriales</taxon>
        <taxon>Clostridiaceae</taxon>
        <taxon>Clostridium</taxon>
    </lineage>
</organism>
<dbReference type="SFLD" id="SFLDF00562">
    <property type="entry name" value="HemN-like__clustered_with_heat"/>
    <property type="match status" value="1"/>
</dbReference>
<comment type="function">
    <text evidence="9">Probably acts as a heme chaperone, transferring heme to an unknown acceptor. Binds one molecule of heme per monomer, possibly covalently. Binds 1 [4Fe-4S] cluster. The cluster is coordinated with 3 cysteines and an exchangeable S-adenosyl-L-methionine.</text>
</comment>
<dbReference type="InterPro" id="IPR034505">
    <property type="entry name" value="Coproporphyrinogen-III_oxidase"/>
</dbReference>
<dbReference type="SFLD" id="SFLDF00288">
    <property type="entry name" value="HemN-like__clustered_with_nucl"/>
    <property type="match status" value="1"/>
</dbReference>
<evidence type="ECO:0000256" key="7">
    <source>
        <dbReference type="ARBA" id="ARBA00023014"/>
    </source>
</evidence>
<evidence type="ECO:0000313" key="11">
    <source>
        <dbReference type="EMBL" id="OPJ63839.1"/>
    </source>
</evidence>
<proteinExistence type="inferred from homology"/>
<keyword evidence="5 9" id="KW-0479">Metal-binding</keyword>